<dbReference type="PANTHER" id="PTHR10569:SF2">
    <property type="entry name" value="GLYCOGEN DEBRANCHING ENZYME"/>
    <property type="match status" value="1"/>
</dbReference>
<dbReference type="InterPro" id="IPR008928">
    <property type="entry name" value="6-hairpin_glycosidase_sf"/>
</dbReference>
<dbReference type="PANTHER" id="PTHR10569">
    <property type="entry name" value="GLYCOGEN DEBRANCHING ENZYME"/>
    <property type="match status" value="1"/>
</dbReference>
<dbReference type="STRING" id="857967.G0QV62"/>
<dbReference type="InParanoid" id="G0QV62"/>
<dbReference type="InterPro" id="IPR032790">
    <property type="entry name" value="GDE_C"/>
</dbReference>
<keyword evidence="4" id="KW-1185">Reference proteome</keyword>
<dbReference type="EMBL" id="GL983932">
    <property type="protein sequence ID" value="EGR30903.1"/>
    <property type="molecule type" value="Genomic_DNA"/>
</dbReference>
<proteinExistence type="predicted"/>
<sequence length="753" mass="86702">MGSNAVIRESAGIRDTFSLYQHLQVLSRTEETNPASLDFLYETDLQTNEKKQVLVSRSLKSIIYDQSHYNEPILSQISIPQSLSLIALNSFSHIIQGTTRGYDDLFPQKVKIVKERRLYLPKPEIKCEEIQYSEIEVGFIVKYSCQFYEGFVMGSWDNWQKGIPLQHIGSDEYNSIFSIVALNDLEYLKGLECLALEEDNIYKYAEVRLTDDKKKSVLHFYNAPQSLCVILKCSLREEQQQAIKQLNTLYENMCENQTCVQNLKSLKAQDINFLLYSIEQEEKMVTGESLYQIPGQGSLFFAGFGGILPQGSFLIPKLYDDAKALILTFAQTIKHGLIANQLDSIENLRYNSRDACWWFIKAISDYILFTKDYSILKEKVYILFLSDDILEDRKFKQQKQQKILPLQDIIHQIFQKHAKGIKFREWRAGFELDSALLTEGFNIELKLCETTGFIIGGNNKNALTWMNKIGSSQKAGNKGFPACCRDGAPIECTALLKRALKFAINCKYYPYTEVETHSGRKLSFKQWSQLIKANFEKHYWIPINPNLNADDSSQCTKFITKRSIYKDTCFSKIPRQEYLLRPNGCISICLAPELFVKQNALLYLANVEAYLMGKNSIGLQTLDKDAPEYVPDFDLDDNSNQPKTSQGFSQHNGPVFFFFISKIVIKNQKQEYVWLFGYFLKSLIKLYKKQYIKNEKIMSYLAYHKEMLKQSSILSLPEVTKQNGEFCASSCQSYSQSIALLIEISYDCITVKK</sequence>
<dbReference type="InterPro" id="IPR012341">
    <property type="entry name" value="6hp_glycosidase-like_sf"/>
</dbReference>
<dbReference type="eggNOG" id="KOG3625">
    <property type="taxonomic scope" value="Eukaryota"/>
</dbReference>
<accession>G0QV62</accession>
<protein>
    <recommendedName>
        <fullName evidence="5">Glycogen debranching enzyme C-terminal domain-containing protein</fullName>
    </recommendedName>
</protein>
<dbReference type="Pfam" id="PF06202">
    <property type="entry name" value="GDE_C"/>
    <property type="match status" value="1"/>
</dbReference>
<evidence type="ECO:0000259" key="1">
    <source>
        <dbReference type="Pfam" id="PF06202"/>
    </source>
</evidence>
<dbReference type="AlphaFoldDB" id="G0QV62"/>
<dbReference type="InterPro" id="IPR010401">
    <property type="entry name" value="AGL/Gdb1"/>
</dbReference>
<dbReference type="SUPFAM" id="SSF48208">
    <property type="entry name" value="Six-hairpin glycosidases"/>
    <property type="match status" value="1"/>
</dbReference>
<reference evidence="3 4" key="1">
    <citation type="submission" date="2011-07" db="EMBL/GenBank/DDBJ databases">
        <authorList>
            <person name="Coyne R."/>
            <person name="Brami D."/>
            <person name="Johnson J."/>
            <person name="Hostetler J."/>
            <person name="Hannick L."/>
            <person name="Clark T."/>
            <person name="Cassidy-Hanley D."/>
            <person name="Inman J."/>
        </authorList>
    </citation>
    <scope>NUCLEOTIDE SEQUENCE [LARGE SCALE GENOMIC DNA]</scope>
    <source>
        <strain evidence="3 4">G5</strain>
    </source>
</reference>
<dbReference type="GO" id="GO:0005980">
    <property type="term" value="P:glycogen catabolic process"/>
    <property type="evidence" value="ECO:0007669"/>
    <property type="project" value="InterPro"/>
</dbReference>
<dbReference type="Gene3D" id="1.50.10.10">
    <property type="match status" value="1"/>
</dbReference>
<name>G0QV62_ICHMU</name>
<dbReference type="GO" id="GO:0004134">
    <property type="term" value="F:4-alpha-glucanotransferase activity"/>
    <property type="evidence" value="ECO:0007669"/>
    <property type="project" value="InterPro"/>
</dbReference>
<dbReference type="OrthoDB" id="10248904at2759"/>
<evidence type="ECO:0000313" key="4">
    <source>
        <dbReference type="Proteomes" id="UP000008983"/>
    </source>
</evidence>
<evidence type="ECO:0000313" key="3">
    <source>
        <dbReference type="EMBL" id="EGR30903.1"/>
    </source>
</evidence>
<evidence type="ECO:0008006" key="5">
    <source>
        <dbReference type="Google" id="ProtNLM"/>
    </source>
</evidence>
<feature type="domain" description="Glycogen debranching enzyme central" evidence="2">
    <location>
        <begin position="183"/>
        <end position="308"/>
    </location>
</feature>
<dbReference type="Proteomes" id="UP000008983">
    <property type="component" value="Unassembled WGS sequence"/>
</dbReference>
<dbReference type="InterPro" id="IPR032788">
    <property type="entry name" value="AGL_central"/>
</dbReference>
<dbReference type="GO" id="GO:0004135">
    <property type="term" value="F:amylo-alpha-1,6-glucosidase activity"/>
    <property type="evidence" value="ECO:0007669"/>
    <property type="project" value="InterPro"/>
</dbReference>
<organism evidence="3 4">
    <name type="scientific">Ichthyophthirius multifiliis</name>
    <name type="common">White spot disease agent</name>
    <name type="synonym">Ich</name>
    <dbReference type="NCBI Taxonomy" id="5932"/>
    <lineage>
        <taxon>Eukaryota</taxon>
        <taxon>Sar</taxon>
        <taxon>Alveolata</taxon>
        <taxon>Ciliophora</taxon>
        <taxon>Intramacronucleata</taxon>
        <taxon>Oligohymenophorea</taxon>
        <taxon>Hymenostomatida</taxon>
        <taxon>Ophryoglenina</taxon>
        <taxon>Ichthyophthirius</taxon>
    </lineage>
</organism>
<feature type="domain" description="Glycogen debranching enzyme C-terminal" evidence="1">
    <location>
        <begin position="310"/>
        <end position="742"/>
    </location>
</feature>
<dbReference type="GeneID" id="14907017"/>
<gene>
    <name evidence="3" type="ORF">IMG5_121490</name>
</gene>
<evidence type="ECO:0000259" key="2">
    <source>
        <dbReference type="Pfam" id="PF14702"/>
    </source>
</evidence>
<dbReference type="RefSeq" id="XP_004032490.1">
    <property type="nucleotide sequence ID" value="XM_004032442.1"/>
</dbReference>
<dbReference type="Pfam" id="PF14702">
    <property type="entry name" value="hGDE_central"/>
    <property type="match status" value="1"/>
</dbReference>